<keyword evidence="1" id="KW-0812">Transmembrane</keyword>
<comment type="caution">
    <text evidence="2">The sequence shown here is derived from an EMBL/GenBank/DDBJ whole genome shotgun (WGS) entry which is preliminary data.</text>
</comment>
<feature type="transmembrane region" description="Helical" evidence="1">
    <location>
        <begin position="81"/>
        <end position="98"/>
    </location>
</feature>
<keyword evidence="3" id="KW-1185">Reference proteome</keyword>
<gene>
    <name evidence="2" type="ORF">D1B31_12315</name>
</gene>
<keyword evidence="1" id="KW-1133">Transmembrane helix</keyword>
<organism evidence="2 3">
    <name type="scientific">Neobacillus notoginsengisoli</name>
    <dbReference type="NCBI Taxonomy" id="1578198"/>
    <lineage>
        <taxon>Bacteria</taxon>
        <taxon>Bacillati</taxon>
        <taxon>Bacillota</taxon>
        <taxon>Bacilli</taxon>
        <taxon>Bacillales</taxon>
        <taxon>Bacillaceae</taxon>
        <taxon>Neobacillus</taxon>
    </lineage>
</organism>
<feature type="transmembrane region" description="Helical" evidence="1">
    <location>
        <begin position="19"/>
        <end position="35"/>
    </location>
</feature>
<feature type="transmembrane region" description="Helical" evidence="1">
    <location>
        <begin position="41"/>
        <end position="60"/>
    </location>
</feature>
<sequence length="99" mass="11626">MTQSQLQSAERLDKRYEQFLYFVLLTLLIQAYPLFERVISNKFILLLSILSIFLLVSKYIGKGTLPKLLRKMCEQLKINLVLLYLVYTAGLFVLVVYIF</sequence>
<proteinExistence type="predicted"/>
<dbReference type="AlphaFoldDB" id="A0A417YTH4"/>
<protein>
    <submittedName>
        <fullName evidence="2">Uncharacterized protein</fullName>
    </submittedName>
</protein>
<keyword evidence="1" id="KW-0472">Membrane</keyword>
<dbReference type="Proteomes" id="UP000284416">
    <property type="component" value="Unassembled WGS sequence"/>
</dbReference>
<evidence type="ECO:0000256" key="1">
    <source>
        <dbReference type="SAM" id="Phobius"/>
    </source>
</evidence>
<name>A0A417YTH4_9BACI</name>
<reference evidence="2 3" key="1">
    <citation type="journal article" date="2017" name="Int. J. Syst. Evol. Microbiol.">
        <title>Bacillus notoginsengisoli sp. nov., a novel bacterium isolated from the rhizosphere of Panax notoginseng.</title>
        <authorList>
            <person name="Zhang M.Y."/>
            <person name="Cheng J."/>
            <person name="Cai Y."/>
            <person name="Zhang T.Y."/>
            <person name="Wu Y.Y."/>
            <person name="Manikprabhu D."/>
            <person name="Li W.J."/>
            <person name="Zhang Y.X."/>
        </authorList>
    </citation>
    <scope>NUCLEOTIDE SEQUENCE [LARGE SCALE GENOMIC DNA]</scope>
    <source>
        <strain evidence="2 3">JCM 30743</strain>
    </source>
</reference>
<evidence type="ECO:0000313" key="3">
    <source>
        <dbReference type="Proteomes" id="UP000284416"/>
    </source>
</evidence>
<accession>A0A417YTH4</accession>
<dbReference type="EMBL" id="QWEG01000007">
    <property type="protein sequence ID" value="RHW40330.1"/>
    <property type="molecule type" value="Genomic_DNA"/>
</dbReference>
<evidence type="ECO:0000313" key="2">
    <source>
        <dbReference type="EMBL" id="RHW40330.1"/>
    </source>
</evidence>